<dbReference type="PANTHER" id="PTHR35562:SF2">
    <property type="entry name" value="DNA ENDONUCLEASE SMRA-RELATED"/>
    <property type="match status" value="1"/>
</dbReference>
<dbReference type="EMBL" id="PVEP01000004">
    <property type="protein sequence ID" value="PQV56619.1"/>
    <property type="molecule type" value="Genomic_DNA"/>
</dbReference>
<evidence type="ECO:0000259" key="2">
    <source>
        <dbReference type="PROSITE" id="PS50828"/>
    </source>
</evidence>
<dbReference type="Pfam" id="PF01713">
    <property type="entry name" value="Smr"/>
    <property type="match status" value="1"/>
</dbReference>
<dbReference type="SMART" id="SM00463">
    <property type="entry name" value="SMR"/>
    <property type="match status" value="1"/>
</dbReference>
<comment type="caution">
    <text evidence="3">The sequence shown here is derived from an EMBL/GenBank/DDBJ whole genome shotgun (WGS) entry which is preliminary data.</text>
</comment>
<dbReference type="PANTHER" id="PTHR35562">
    <property type="entry name" value="DNA ENDONUCLEASE SMRA-RELATED"/>
    <property type="match status" value="1"/>
</dbReference>
<feature type="region of interest" description="Disordered" evidence="1">
    <location>
        <begin position="19"/>
        <end position="48"/>
    </location>
</feature>
<dbReference type="AlphaFoldDB" id="A0A2S8S734"/>
<protein>
    <submittedName>
        <fullName evidence="3">DNA-nicking Smr family endonuclease</fullName>
    </submittedName>
</protein>
<feature type="domain" description="Smr" evidence="2">
    <location>
        <begin position="106"/>
        <end position="196"/>
    </location>
</feature>
<organism evidence="3 4">
    <name type="scientific">Albidovulum denitrificans</name>
    <dbReference type="NCBI Taxonomy" id="404881"/>
    <lineage>
        <taxon>Bacteria</taxon>
        <taxon>Pseudomonadati</taxon>
        <taxon>Pseudomonadota</taxon>
        <taxon>Alphaproteobacteria</taxon>
        <taxon>Rhodobacterales</taxon>
        <taxon>Paracoccaceae</taxon>
        <taxon>Albidovulum</taxon>
    </lineage>
</organism>
<evidence type="ECO:0000313" key="3">
    <source>
        <dbReference type="EMBL" id="PQV56619.1"/>
    </source>
</evidence>
<dbReference type="GO" id="GO:0004519">
    <property type="term" value="F:endonuclease activity"/>
    <property type="evidence" value="ECO:0007669"/>
    <property type="project" value="UniProtKB-KW"/>
</dbReference>
<name>A0A2S8S734_9RHOB</name>
<dbReference type="InterPro" id="IPR036063">
    <property type="entry name" value="Smr_dom_sf"/>
</dbReference>
<dbReference type="PROSITE" id="PS50828">
    <property type="entry name" value="SMR"/>
    <property type="match status" value="1"/>
</dbReference>
<evidence type="ECO:0000256" key="1">
    <source>
        <dbReference type="SAM" id="MobiDB-lite"/>
    </source>
</evidence>
<keyword evidence="3" id="KW-0540">Nuclease</keyword>
<dbReference type="Gene3D" id="3.30.1370.110">
    <property type="match status" value="1"/>
</dbReference>
<keyword evidence="4" id="KW-1185">Reference proteome</keyword>
<reference evidence="3 4" key="1">
    <citation type="submission" date="2018-02" db="EMBL/GenBank/DDBJ databases">
        <title>Genomic Encyclopedia of Archaeal and Bacterial Type Strains, Phase II (KMG-II): from individual species to whole genera.</title>
        <authorList>
            <person name="Goeker M."/>
        </authorList>
    </citation>
    <scope>NUCLEOTIDE SEQUENCE [LARGE SCALE GENOMIC DNA]</scope>
    <source>
        <strain evidence="3 4">DSM 18921</strain>
    </source>
</reference>
<sequence length="199" mass="21836">MSRKRKGISADEEELWRRVTATATPLHRRPVAKADVPKPGPVSPPQRAEGDLFAAFVTPARPKGRGATKVSLQPAIDQTVAVHPLRMDHGVYRQMVRGKTRPEARIDLHGMTLAEAHPALIGFVLRAQNAGCRLILVITGKGKRSEDHGPIPQRLGALRHQVPHWLHSAPLSGIVQQIATAHAKHGGMGAYYVYLRRPK</sequence>
<proteinExistence type="predicted"/>
<gene>
    <name evidence="3" type="ORF">LX70_02192</name>
</gene>
<dbReference type="Proteomes" id="UP000238338">
    <property type="component" value="Unassembled WGS sequence"/>
</dbReference>
<evidence type="ECO:0000313" key="4">
    <source>
        <dbReference type="Proteomes" id="UP000238338"/>
    </source>
</evidence>
<keyword evidence="3" id="KW-0378">Hydrolase</keyword>
<keyword evidence="3" id="KW-0255">Endonuclease</keyword>
<dbReference type="InterPro" id="IPR002625">
    <property type="entry name" value="Smr_dom"/>
</dbReference>
<dbReference type="SUPFAM" id="SSF160443">
    <property type="entry name" value="SMR domain-like"/>
    <property type="match status" value="1"/>
</dbReference>
<dbReference type="RefSeq" id="WP_105514797.1">
    <property type="nucleotide sequence ID" value="NZ_PVEP01000004.1"/>
</dbReference>
<dbReference type="OrthoDB" id="7165597at2"/>
<accession>A0A2S8S734</accession>